<protein>
    <submittedName>
        <fullName evidence="1">DUF6221 family protein</fullName>
    </submittedName>
</protein>
<proteinExistence type="predicted"/>
<accession>A0ABW6TLA0</accession>
<comment type="caution">
    <text evidence="1">The sequence shown here is derived from an EMBL/GenBank/DDBJ whole genome shotgun (WGS) entry which is preliminary data.</text>
</comment>
<name>A0ABW6TLA0_9NOCA</name>
<organism evidence="1 2">
    <name type="scientific">Nocardia elegans</name>
    <dbReference type="NCBI Taxonomy" id="300029"/>
    <lineage>
        <taxon>Bacteria</taxon>
        <taxon>Bacillati</taxon>
        <taxon>Actinomycetota</taxon>
        <taxon>Actinomycetes</taxon>
        <taxon>Mycobacteriales</taxon>
        <taxon>Nocardiaceae</taxon>
        <taxon>Nocardia</taxon>
    </lineage>
</organism>
<gene>
    <name evidence="1" type="ORF">ACFYY5_29075</name>
</gene>
<dbReference type="EMBL" id="JBIATK010000012">
    <property type="protein sequence ID" value="MFF4026909.1"/>
    <property type="molecule type" value="Genomic_DNA"/>
</dbReference>
<sequence>MSDIVDFIEMRLREDEQIARAASGGHLPGADRWQVDGMQVWTELDCPPGRTLVVKHTWPHEADHIARHDPESVLREIESKRQALKAYADNSTREPDYWDAIDWWLRSIATVYSDHPDFQPEWAA</sequence>
<reference evidence="1 2" key="1">
    <citation type="submission" date="2024-10" db="EMBL/GenBank/DDBJ databases">
        <title>The Natural Products Discovery Center: Release of the First 8490 Sequenced Strains for Exploring Actinobacteria Biosynthetic Diversity.</title>
        <authorList>
            <person name="Kalkreuter E."/>
            <person name="Kautsar S.A."/>
            <person name="Yang D."/>
            <person name="Bader C.D."/>
            <person name="Teijaro C.N."/>
            <person name="Fluegel L."/>
            <person name="Davis C.M."/>
            <person name="Simpson J.R."/>
            <person name="Lauterbach L."/>
            <person name="Steele A.D."/>
            <person name="Gui C."/>
            <person name="Meng S."/>
            <person name="Li G."/>
            <person name="Viehrig K."/>
            <person name="Ye F."/>
            <person name="Su P."/>
            <person name="Kiefer A.F."/>
            <person name="Nichols A."/>
            <person name="Cepeda A.J."/>
            <person name="Yan W."/>
            <person name="Fan B."/>
            <person name="Jiang Y."/>
            <person name="Adhikari A."/>
            <person name="Zheng C.-J."/>
            <person name="Schuster L."/>
            <person name="Cowan T.M."/>
            <person name="Smanski M.J."/>
            <person name="Chevrette M.G."/>
            <person name="De Carvalho L.P.S."/>
            <person name="Shen B."/>
        </authorList>
    </citation>
    <scope>NUCLEOTIDE SEQUENCE [LARGE SCALE GENOMIC DNA]</scope>
    <source>
        <strain evidence="1 2">NPDC001867</strain>
    </source>
</reference>
<dbReference type="InterPro" id="IPR046193">
    <property type="entry name" value="DUF6221"/>
</dbReference>
<dbReference type="RefSeq" id="WP_387131898.1">
    <property type="nucleotide sequence ID" value="NZ_JBIATK010000012.1"/>
</dbReference>
<evidence type="ECO:0000313" key="2">
    <source>
        <dbReference type="Proteomes" id="UP001602089"/>
    </source>
</evidence>
<evidence type="ECO:0000313" key="1">
    <source>
        <dbReference type="EMBL" id="MFF4026909.1"/>
    </source>
</evidence>
<dbReference type="Proteomes" id="UP001602089">
    <property type="component" value="Unassembled WGS sequence"/>
</dbReference>
<dbReference type="Pfam" id="PF19730">
    <property type="entry name" value="DUF6221"/>
    <property type="match status" value="1"/>
</dbReference>
<keyword evidence="2" id="KW-1185">Reference proteome</keyword>